<evidence type="ECO:0000313" key="11">
    <source>
        <dbReference type="Proteomes" id="UP000178859"/>
    </source>
</evidence>
<sequence>MEDYALIIFGITSNLAQIKLIPALYDMEEKGLLTSGMTIAGIARRELSDHEFKSYLHSVLLLENIHHKHEIKKQVFKRLCNRFKYISGDLKDQKLYEELKKKIKERNQIYYLATYPELYQFILEHLRRNGLNKQIHGWVRLMIEKPIGNNLKSAKALNELLLKYFTEDQIFRLDHYLGKETLQNILTFRFGNDIFEPLINKEFIDHIQITALEDFGIGKRGGYYDQVGALKDVGQNHQLQMLAFSIMDAPSEFTNEAITSQRLKILKSLVSLPDKVVFGQYEGYQQEENVTPDSTTDTFYALKTYVKSERFKDVPIYIRAGKKLKQTATEISIVFKNPVNKLFKGIDCEDEPNVLIYRIQPNEGIVFKILTKKPGHEIKFESEYMQYCYRIDPHSHYIPDPYERLIVDTIRGDQTFFNNAEEVEAQWAFVDPLTAIKRKPHIYKPGTWGPKASDELLAKDGRKWLEPSMEFCRL</sequence>
<dbReference type="UniPathway" id="UPA00115">
    <property type="reaction ID" value="UER00408"/>
</dbReference>
<feature type="binding site" evidence="7">
    <location>
        <begin position="89"/>
        <end position="90"/>
    </location>
    <ligand>
        <name>NADP(+)</name>
        <dbReference type="ChEBI" id="CHEBI:58349"/>
    </ligand>
</feature>
<feature type="domain" description="Glucose-6-phosphate dehydrogenase C-terminal" evidence="9">
    <location>
        <begin position="186"/>
        <end position="464"/>
    </location>
</feature>
<protein>
    <recommendedName>
        <fullName evidence="7">Glucose-6-phosphate 1-dehydrogenase</fullName>
        <shortName evidence="7">G6PD</shortName>
        <ecNumber evidence="7">1.1.1.49</ecNumber>
    </recommendedName>
</protein>
<dbReference type="Pfam" id="PF00479">
    <property type="entry name" value="G6PD_N"/>
    <property type="match status" value="1"/>
</dbReference>
<dbReference type="NCBIfam" id="TIGR00871">
    <property type="entry name" value="zwf"/>
    <property type="match status" value="1"/>
</dbReference>
<keyword evidence="4 7" id="KW-0521">NADP</keyword>
<evidence type="ECO:0000256" key="2">
    <source>
        <dbReference type="ARBA" id="ARBA00009975"/>
    </source>
</evidence>
<dbReference type="Gene3D" id="3.40.50.720">
    <property type="entry name" value="NAD(P)-binding Rossmann-like Domain"/>
    <property type="match status" value="1"/>
</dbReference>
<dbReference type="InterPro" id="IPR001282">
    <property type="entry name" value="G6P_DH"/>
</dbReference>
<name>A0A1F5MG12_9BACT</name>
<evidence type="ECO:0000259" key="9">
    <source>
        <dbReference type="Pfam" id="PF02781"/>
    </source>
</evidence>
<dbReference type="Pfam" id="PF02781">
    <property type="entry name" value="G6PD_C"/>
    <property type="match status" value="1"/>
</dbReference>
<dbReference type="EMBL" id="MFDT01000070">
    <property type="protein sequence ID" value="OGE64295.1"/>
    <property type="molecule type" value="Genomic_DNA"/>
</dbReference>
<dbReference type="AlphaFoldDB" id="A0A1F5MG12"/>
<accession>A0A1F5MG12</accession>
<dbReference type="Gene3D" id="3.30.360.10">
    <property type="entry name" value="Dihydrodipicolinate Reductase, domain 2"/>
    <property type="match status" value="1"/>
</dbReference>
<evidence type="ECO:0000313" key="10">
    <source>
        <dbReference type="EMBL" id="OGE64295.1"/>
    </source>
</evidence>
<dbReference type="GO" id="GO:0050661">
    <property type="term" value="F:NADP binding"/>
    <property type="evidence" value="ECO:0007669"/>
    <property type="project" value="UniProtKB-UniRule"/>
</dbReference>
<dbReference type="PRINTS" id="PR00079">
    <property type="entry name" value="G6PDHDRGNASE"/>
</dbReference>
<feature type="binding site" evidence="7">
    <location>
        <position position="44"/>
    </location>
    <ligand>
        <name>NADP(+)</name>
        <dbReference type="ChEBI" id="CHEBI:58349"/>
    </ligand>
</feature>
<dbReference type="GO" id="GO:0009051">
    <property type="term" value="P:pentose-phosphate shunt, oxidative branch"/>
    <property type="evidence" value="ECO:0007669"/>
    <property type="project" value="TreeGrafter"/>
</dbReference>
<dbReference type="PROSITE" id="PS00069">
    <property type="entry name" value="G6P_DEHYDROGENASE"/>
    <property type="match status" value="1"/>
</dbReference>
<evidence type="ECO:0000256" key="1">
    <source>
        <dbReference type="ARBA" id="ARBA00004937"/>
    </source>
</evidence>
<dbReference type="InterPro" id="IPR036291">
    <property type="entry name" value="NAD(P)-bd_dom_sf"/>
</dbReference>
<reference evidence="10 11" key="1">
    <citation type="journal article" date="2016" name="Nat. Commun.">
        <title>Thousands of microbial genomes shed light on interconnected biogeochemical processes in an aquifer system.</title>
        <authorList>
            <person name="Anantharaman K."/>
            <person name="Brown C.T."/>
            <person name="Hug L.A."/>
            <person name="Sharon I."/>
            <person name="Castelle C.J."/>
            <person name="Probst A.J."/>
            <person name="Thomas B.C."/>
            <person name="Singh A."/>
            <person name="Wilkins M.J."/>
            <person name="Karaoz U."/>
            <person name="Brodie E.L."/>
            <person name="Williams K.H."/>
            <person name="Hubbard S.S."/>
            <person name="Banfield J.F."/>
        </authorList>
    </citation>
    <scope>NUCLEOTIDE SEQUENCE [LARGE SCALE GENOMIC DNA]</scope>
</reference>
<dbReference type="GO" id="GO:0005829">
    <property type="term" value="C:cytosol"/>
    <property type="evidence" value="ECO:0007669"/>
    <property type="project" value="TreeGrafter"/>
</dbReference>
<proteinExistence type="inferred from homology"/>
<comment type="function">
    <text evidence="7">Catalyzes the oxidation of glucose 6-phosphate to 6-phosphogluconolactone.</text>
</comment>
<evidence type="ECO:0000259" key="8">
    <source>
        <dbReference type="Pfam" id="PF00479"/>
    </source>
</evidence>
<evidence type="ECO:0000256" key="7">
    <source>
        <dbReference type="HAMAP-Rule" id="MF_00966"/>
    </source>
</evidence>
<organism evidence="10 11">
    <name type="scientific">Candidatus Daviesbacteria bacterium RIFCSPLOWO2_02_FULL_36_7</name>
    <dbReference type="NCBI Taxonomy" id="1797792"/>
    <lineage>
        <taxon>Bacteria</taxon>
        <taxon>Candidatus Daviesiibacteriota</taxon>
    </lineage>
</organism>
<dbReference type="PANTHER" id="PTHR23429">
    <property type="entry name" value="GLUCOSE-6-PHOSPHATE 1-DEHYDROGENASE G6PD"/>
    <property type="match status" value="1"/>
</dbReference>
<feature type="binding site" evidence="7">
    <location>
        <position position="213"/>
    </location>
    <ligand>
        <name>substrate</name>
    </ligand>
</feature>
<dbReference type="InterPro" id="IPR022675">
    <property type="entry name" value="G6P_DH_C"/>
</dbReference>
<dbReference type="Proteomes" id="UP000178859">
    <property type="component" value="Unassembled WGS sequence"/>
</dbReference>
<evidence type="ECO:0000256" key="5">
    <source>
        <dbReference type="ARBA" id="ARBA00023002"/>
    </source>
</evidence>
<dbReference type="InterPro" id="IPR022674">
    <property type="entry name" value="G6P_DH_NAD-bd"/>
</dbReference>
<dbReference type="SUPFAM" id="SSF55347">
    <property type="entry name" value="Glyceraldehyde-3-phosphate dehydrogenase-like, C-terminal domain"/>
    <property type="match status" value="1"/>
</dbReference>
<feature type="active site" description="Proton acceptor" evidence="7">
    <location>
        <position position="237"/>
    </location>
</feature>
<comment type="caution">
    <text evidence="7">Lacks conserved residue(s) required for the propagation of feature annotation.</text>
</comment>
<keyword evidence="6 7" id="KW-0119">Carbohydrate metabolism</keyword>
<comment type="similarity">
    <text evidence="2 7">Belongs to the glucose-6-phosphate dehydrogenase family.</text>
</comment>
<evidence type="ECO:0000256" key="6">
    <source>
        <dbReference type="ARBA" id="ARBA00023277"/>
    </source>
</evidence>
<comment type="pathway">
    <text evidence="1 7">Carbohydrate degradation; pentose phosphate pathway; D-ribulose 5-phosphate from D-glucose 6-phosphate (oxidative stage): step 1/3.</text>
</comment>
<dbReference type="EC" id="1.1.1.49" evidence="7"/>
<comment type="catalytic activity">
    <reaction evidence="7">
        <text>D-glucose 6-phosphate + NADP(+) = 6-phospho-D-glucono-1,5-lactone + NADPH + H(+)</text>
        <dbReference type="Rhea" id="RHEA:15841"/>
        <dbReference type="ChEBI" id="CHEBI:15378"/>
        <dbReference type="ChEBI" id="CHEBI:57783"/>
        <dbReference type="ChEBI" id="CHEBI:57955"/>
        <dbReference type="ChEBI" id="CHEBI:58349"/>
        <dbReference type="ChEBI" id="CHEBI:61548"/>
        <dbReference type="EC" id="1.1.1.49"/>
    </reaction>
</comment>
<feature type="binding site" evidence="7">
    <location>
        <position position="232"/>
    </location>
    <ligand>
        <name>substrate</name>
    </ligand>
</feature>
<dbReference type="PIRSF" id="PIRSF000110">
    <property type="entry name" value="G6PD"/>
    <property type="match status" value="1"/>
</dbReference>
<feature type="binding site" evidence="7">
    <location>
        <position position="322"/>
    </location>
    <ligand>
        <name>substrate</name>
    </ligand>
</feature>
<dbReference type="GO" id="GO:0004345">
    <property type="term" value="F:glucose-6-phosphate dehydrogenase activity"/>
    <property type="evidence" value="ECO:0007669"/>
    <property type="project" value="UniProtKB-UniRule"/>
</dbReference>
<dbReference type="SUPFAM" id="SSF51735">
    <property type="entry name" value="NAD(P)-binding Rossmann-fold domains"/>
    <property type="match status" value="1"/>
</dbReference>
<feature type="domain" description="Glucose-6-phosphate dehydrogenase NAD-binding" evidence="8">
    <location>
        <begin position="7"/>
        <end position="184"/>
    </location>
</feature>
<gene>
    <name evidence="7" type="primary">zwf</name>
    <name evidence="10" type="ORF">A3I48_03650</name>
</gene>
<evidence type="ECO:0000256" key="3">
    <source>
        <dbReference type="ARBA" id="ARBA00022526"/>
    </source>
</evidence>
<dbReference type="PANTHER" id="PTHR23429:SF0">
    <property type="entry name" value="GLUCOSE-6-PHOSPHATE 1-DEHYDROGENASE"/>
    <property type="match status" value="1"/>
</dbReference>
<dbReference type="HAMAP" id="MF_00966">
    <property type="entry name" value="G6PD"/>
    <property type="match status" value="1"/>
</dbReference>
<evidence type="ECO:0000256" key="4">
    <source>
        <dbReference type="ARBA" id="ARBA00022857"/>
    </source>
</evidence>
<feature type="binding site" evidence="7">
    <location>
        <position position="179"/>
    </location>
    <ligand>
        <name>substrate</name>
    </ligand>
</feature>
<keyword evidence="5 7" id="KW-0560">Oxidoreductase</keyword>
<dbReference type="GO" id="GO:0006006">
    <property type="term" value="P:glucose metabolic process"/>
    <property type="evidence" value="ECO:0007669"/>
    <property type="project" value="UniProtKB-KW"/>
</dbReference>
<keyword evidence="3 7" id="KW-0313">Glucose metabolism</keyword>
<dbReference type="InterPro" id="IPR019796">
    <property type="entry name" value="G6P_DH_AS"/>
</dbReference>
<feature type="binding site" evidence="7">
    <location>
        <position position="145"/>
    </location>
    <ligand>
        <name>NADP(+)</name>
        <dbReference type="ChEBI" id="CHEBI:58349"/>
    </ligand>
</feature>
<feature type="binding site" evidence="7">
    <location>
        <position position="175"/>
    </location>
    <ligand>
        <name>substrate</name>
    </ligand>
</feature>
<comment type="caution">
    <text evidence="10">The sequence shown here is derived from an EMBL/GenBank/DDBJ whole genome shotgun (WGS) entry which is preliminary data.</text>
</comment>